<organism evidence="3 4">
    <name type="scientific">Paramecium sonneborni</name>
    <dbReference type="NCBI Taxonomy" id="65129"/>
    <lineage>
        <taxon>Eukaryota</taxon>
        <taxon>Sar</taxon>
        <taxon>Alveolata</taxon>
        <taxon>Ciliophora</taxon>
        <taxon>Intramacronucleata</taxon>
        <taxon>Oligohymenophorea</taxon>
        <taxon>Peniculida</taxon>
        <taxon>Parameciidae</taxon>
        <taxon>Paramecium</taxon>
    </lineage>
</organism>
<evidence type="ECO:0000313" key="4">
    <source>
        <dbReference type="Proteomes" id="UP000692954"/>
    </source>
</evidence>
<dbReference type="EMBL" id="CAJJDN010000162">
    <property type="protein sequence ID" value="CAD8125836.1"/>
    <property type="molecule type" value="Genomic_DNA"/>
</dbReference>
<gene>
    <name evidence="3" type="ORF">PSON_ATCC_30995.1.T1620099</name>
</gene>
<dbReference type="Pfam" id="PF02493">
    <property type="entry name" value="MORN"/>
    <property type="match status" value="10"/>
</dbReference>
<accession>A0A8S1RBU9</accession>
<sequence length="453" mass="52915">MIGIHKNNIQNLINKCITQSLIVKTSLKCKYYIRRIVRIMNSYRVKIRNESNLKTRVPKEDSVEENEEFIEKFKNYKAHNKQFEYGNLVNMENSKLKIYKDSCYFGQIANGKRNGKGVLICNNGRIYEGNFENNRKHGQGYEQLPDNCIYEGMYINGKPEGMGKFIWDKGEYYEGSWLNGLKHGQGIWIGVNNDSYIGEWKMGNTNGYGVYIAINGDKYEGEFHNNLKHGQGIEYLSNGDIYKGYYVNGKPEGQGEYFWNLGSYYNGTFKNGQRHGRGNWIKDKNAQQSDCYEGEYVNDKKCGFGIYRWPTGSRYEGNFFEDLRHGFGKMFWEDGSYYYGMWDKGNQCGEGEYCKNGEQTKFGIFEKNVLIKEDFEKVKRQPPQIKIRQYTTSQKTVRSNSQQTTNTQKPQINFRPNSVKQPKKIILGQIKNAFQSKQKRQFSLHKQTIDLNF</sequence>
<dbReference type="PANTHER" id="PTHR23084:SF263">
    <property type="entry name" value="MORN REPEAT-CONTAINING PROTEIN 1"/>
    <property type="match status" value="1"/>
</dbReference>
<evidence type="ECO:0008006" key="5">
    <source>
        <dbReference type="Google" id="ProtNLM"/>
    </source>
</evidence>
<proteinExistence type="predicted"/>
<dbReference type="SMART" id="SM00698">
    <property type="entry name" value="MORN"/>
    <property type="match status" value="11"/>
</dbReference>
<dbReference type="InterPro" id="IPR003409">
    <property type="entry name" value="MORN"/>
</dbReference>
<comment type="caution">
    <text evidence="3">The sequence shown here is derived from an EMBL/GenBank/DDBJ whole genome shotgun (WGS) entry which is preliminary data.</text>
</comment>
<keyword evidence="1" id="KW-0677">Repeat</keyword>
<dbReference type="AlphaFoldDB" id="A0A8S1RBU9"/>
<name>A0A8S1RBU9_9CILI</name>
<protein>
    <recommendedName>
        <fullName evidence="5">Phosphatidylinositol-4-phosphate 5-kinase</fullName>
    </recommendedName>
</protein>
<evidence type="ECO:0000256" key="2">
    <source>
        <dbReference type="SAM" id="MobiDB-lite"/>
    </source>
</evidence>
<keyword evidence="4" id="KW-1185">Reference proteome</keyword>
<dbReference type="OrthoDB" id="387430at2759"/>
<dbReference type="Proteomes" id="UP000692954">
    <property type="component" value="Unassembled WGS sequence"/>
</dbReference>
<dbReference type="PANTHER" id="PTHR23084">
    <property type="entry name" value="PHOSPHATIDYLINOSITOL-4-PHOSPHATE 5-KINASE RELATED"/>
    <property type="match status" value="1"/>
</dbReference>
<feature type="region of interest" description="Disordered" evidence="2">
    <location>
        <begin position="391"/>
        <end position="418"/>
    </location>
</feature>
<reference evidence="3" key="1">
    <citation type="submission" date="2021-01" db="EMBL/GenBank/DDBJ databases">
        <authorList>
            <consortium name="Genoscope - CEA"/>
            <person name="William W."/>
        </authorList>
    </citation>
    <scope>NUCLEOTIDE SEQUENCE</scope>
</reference>
<evidence type="ECO:0000256" key="1">
    <source>
        <dbReference type="ARBA" id="ARBA00022737"/>
    </source>
</evidence>
<evidence type="ECO:0000313" key="3">
    <source>
        <dbReference type="EMBL" id="CAD8125836.1"/>
    </source>
</evidence>